<sequence length="958" mass="105035">MEEVEEIDTCCARKARPRGNGKKAVALNILIKVDKQRGNGERTTCNTTNKVKCKEKQQKSPCKKSKKKECCSTGYDTFMPPPAIPNCQMLPCGCVVVYDDPRNKANAEIQCSQRQPERCCKGNQYNACTSSASQTTIHQQGSEKEKRGCSNNACQTTSQSEKPPCTKGKRCGQCKTTGCQVTGQSSSTQISKQKKCGPTKCSSCQTCAPSPKPRLCDACSNNNHCNHCVRSQQQPTLCTSCASSGSIGSQRSPCHKTSSECQTHATCIPKTKEHMKRVESKDQMKRVESRDQMKRVESRDQMKRGESKNQMKRVESKDQMSRDRSKTQMSAQSYHRIEERIERRVRDEVKANTKESKVQTCPLVEIPEKMDRSVQSFYSTMVLGKPPVAPVEASPSMGTHKAQSYYTPQTNLQEVQPPPAVDDAPNNEEYVSQTENVNPYDAPPPAHVHMPEPQQLPPKADPSEPVNAIKSRRDSPQALPVAQANLVKSQQLPPKADSYQQVSMVRSEPTKGSSYQQVSTVNSPPKGNSYQQVSTVNSPPKGNSYQQVSTVNSPPKGNSYQQVSTVNSPPKGNSYQQVSTVNSPPKGNSYQQVSTVNSPLKGNSYQQVSTVNSPPKGNSYQQVSTVNSPPKGNSYQQVSTVNSPPKGNSYQQVSTINSPPKGNSYQQVNTVSSQSSKGGSHQQVNMVKSELPKGNSYQQVSMVTSQRLPPSVVPSEQVEVFESPQPPPTACPSEQGEMIPAEQLPPTAAPSGKVGVVKSERLSPQEQTNDSYIQEEEPSYAEEVEGEEEGELYNPPSPPALYENSQSEETPINDDEEGTCEEACDGDGNRESYEGTGESYEGNRESCEEGCESYEDEYEYGVDGCSFGYDNWAWNSWNKFVSLVNGEPIPNPCFECRSEDDTNAVNPTMECPDLEYGSMGSTVGGLLRTDMMSEDTCILLVALPLVVLSLMASFSRGC</sequence>
<evidence type="ECO:0000313" key="3">
    <source>
        <dbReference type="Proteomes" id="UP001642540"/>
    </source>
</evidence>
<evidence type="ECO:0000256" key="1">
    <source>
        <dbReference type="SAM" id="MobiDB-lite"/>
    </source>
</evidence>
<feature type="compositionally biased region" description="Low complexity" evidence="1">
    <location>
        <begin position="672"/>
        <end position="683"/>
    </location>
</feature>
<feature type="compositionally biased region" description="Polar residues" evidence="1">
    <location>
        <begin position="401"/>
        <end position="414"/>
    </location>
</feature>
<name>A0ABP1QL75_9HEXA</name>
<evidence type="ECO:0000313" key="2">
    <source>
        <dbReference type="EMBL" id="CAL8107062.1"/>
    </source>
</evidence>
<feature type="compositionally biased region" description="Acidic residues" evidence="1">
    <location>
        <begin position="811"/>
        <end position="825"/>
    </location>
</feature>
<feature type="compositionally biased region" description="Polar residues" evidence="1">
    <location>
        <begin position="486"/>
        <end position="671"/>
    </location>
</feature>
<protein>
    <submittedName>
        <fullName evidence="2">Uncharacterized protein</fullName>
    </submittedName>
</protein>
<comment type="caution">
    <text evidence="2">The sequence shown here is derived from an EMBL/GenBank/DDBJ whole genome shotgun (WGS) entry which is preliminary data.</text>
</comment>
<keyword evidence="3" id="KW-1185">Reference proteome</keyword>
<dbReference type="EMBL" id="CAXLJM020000038">
    <property type="protein sequence ID" value="CAL8107062.1"/>
    <property type="molecule type" value="Genomic_DNA"/>
</dbReference>
<feature type="compositionally biased region" description="Basic and acidic residues" evidence="1">
    <location>
        <begin position="272"/>
        <end position="326"/>
    </location>
</feature>
<dbReference type="Proteomes" id="UP001642540">
    <property type="component" value="Unassembled WGS sequence"/>
</dbReference>
<accession>A0ABP1QL75</accession>
<feature type="compositionally biased region" description="Low complexity" evidence="1">
    <location>
        <begin position="709"/>
        <end position="723"/>
    </location>
</feature>
<reference evidence="2 3" key="1">
    <citation type="submission" date="2024-08" db="EMBL/GenBank/DDBJ databases">
        <authorList>
            <person name="Cucini C."/>
            <person name="Frati F."/>
        </authorList>
    </citation>
    <scope>NUCLEOTIDE SEQUENCE [LARGE SCALE GENOMIC DNA]</scope>
</reference>
<proteinExistence type="predicted"/>
<feature type="compositionally biased region" description="Polar residues" evidence="1">
    <location>
        <begin position="695"/>
        <end position="708"/>
    </location>
</feature>
<feature type="compositionally biased region" description="Acidic residues" evidence="1">
    <location>
        <begin position="773"/>
        <end position="791"/>
    </location>
</feature>
<gene>
    <name evidence="2" type="ORF">ODALV1_LOCUS12561</name>
</gene>
<organism evidence="2 3">
    <name type="scientific">Orchesella dallaii</name>
    <dbReference type="NCBI Taxonomy" id="48710"/>
    <lineage>
        <taxon>Eukaryota</taxon>
        <taxon>Metazoa</taxon>
        <taxon>Ecdysozoa</taxon>
        <taxon>Arthropoda</taxon>
        <taxon>Hexapoda</taxon>
        <taxon>Collembola</taxon>
        <taxon>Entomobryomorpha</taxon>
        <taxon>Entomobryoidea</taxon>
        <taxon>Orchesellidae</taxon>
        <taxon>Orchesellinae</taxon>
        <taxon>Orchesella</taxon>
    </lineage>
</organism>
<feature type="region of interest" description="Disordered" evidence="1">
    <location>
        <begin position="386"/>
        <end position="844"/>
    </location>
</feature>
<feature type="region of interest" description="Disordered" evidence="1">
    <location>
        <begin position="272"/>
        <end position="334"/>
    </location>
</feature>